<dbReference type="EMBL" id="JAPUUL010001837">
    <property type="protein sequence ID" value="KAJ8126485.1"/>
    <property type="molecule type" value="Genomic_DNA"/>
</dbReference>
<accession>A0ACC2JG65</accession>
<proteinExistence type="predicted"/>
<protein>
    <submittedName>
        <fullName evidence="1">Uncharacterized protein</fullName>
    </submittedName>
</protein>
<dbReference type="Proteomes" id="UP001153332">
    <property type="component" value="Unassembled WGS sequence"/>
</dbReference>
<keyword evidence="2" id="KW-1185">Reference proteome</keyword>
<gene>
    <name evidence="1" type="ORF">O1611_g7156</name>
</gene>
<organism evidence="1 2">
    <name type="scientific">Lasiodiplodia mahajangana</name>
    <dbReference type="NCBI Taxonomy" id="1108764"/>
    <lineage>
        <taxon>Eukaryota</taxon>
        <taxon>Fungi</taxon>
        <taxon>Dikarya</taxon>
        <taxon>Ascomycota</taxon>
        <taxon>Pezizomycotina</taxon>
        <taxon>Dothideomycetes</taxon>
        <taxon>Dothideomycetes incertae sedis</taxon>
        <taxon>Botryosphaeriales</taxon>
        <taxon>Botryosphaeriaceae</taxon>
        <taxon>Lasiodiplodia</taxon>
    </lineage>
</organism>
<evidence type="ECO:0000313" key="1">
    <source>
        <dbReference type="EMBL" id="KAJ8126485.1"/>
    </source>
</evidence>
<evidence type="ECO:0000313" key="2">
    <source>
        <dbReference type="Proteomes" id="UP001153332"/>
    </source>
</evidence>
<sequence length="261" mass="29077">MPLPHTPNTNGNSRSSKSKSHNRQRDRGPNDGADDRHEHFHTLRKLFRSKSSYQPKTEPKRDDNYRPSRRTPQTVNTSQSNHRPDKGYRSKSIHTPVRKADGTRGVFSPAYGHLEHFTQHLRQRNPIVTPRANGKQRSKKGSQVIVQFFNCGNLSIGENFLVAPDLGRLDSAAVAFLGQCQLGDVPDALIPRSPNPAYRGLSLQGSHGGYHLHYPDSSGVKPFRTHISDDWRTVMKLHAHTSPNSVLLVGVGIGAPGRHCL</sequence>
<comment type="caution">
    <text evidence="1">The sequence shown here is derived from an EMBL/GenBank/DDBJ whole genome shotgun (WGS) entry which is preliminary data.</text>
</comment>
<name>A0ACC2JG65_9PEZI</name>
<reference evidence="1" key="1">
    <citation type="submission" date="2022-12" db="EMBL/GenBank/DDBJ databases">
        <title>Genome Sequence of Lasiodiplodia mahajangana.</title>
        <authorList>
            <person name="Buettner E."/>
        </authorList>
    </citation>
    <scope>NUCLEOTIDE SEQUENCE</scope>
    <source>
        <strain evidence="1">VT137</strain>
    </source>
</reference>